<gene>
    <name evidence="5" type="primary">hupB_2</name>
    <name evidence="5" type="ORF">A5CPEGH6_15420</name>
</gene>
<evidence type="ECO:0000256" key="3">
    <source>
        <dbReference type="ARBA" id="ARBA00023125"/>
    </source>
</evidence>
<dbReference type="GO" id="GO:0003677">
    <property type="term" value="F:DNA binding"/>
    <property type="evidence" value="ECO:0007669"/>
    <property type="project" value="UniProtKB-KW"/>
</dbReference>
<dbReference type="InterPro" id="IPR000119">
    <property type="entry name" value="Hist_DNA-bd"/>
</dbReference>
<dbReference type="SMART" id="SM00411">
    <property type="entry name" value="BHL"/>
    <property type="match status" value="1"/>
</dbReference>
<evidence type="ECO:0000256" key="2">
    <source>
        <dbReference type="ARBA" id="ARBA00023067"/>
    </source>
</evidence>
<dbReference type="PANTHER" id="PTHR33175">
    <property type="entry name" value="DNA-BINDING PROTEIN HU"/>
    <property type="match status" value="1"/>
</dbReference>
<keyword evidence="3 5" id="KW-0238">DNA-binding</keyword>
<comment type="similarity">
    <text evidence="1 4">Belongs to the bacterial histone-like protein family.</text>
</comment>
<organism evidence="5 6">
    <name type="scientific">Alistipes dispar</name>
    <dbReference type="NCBI Taxonomy" id="2585119"/>
    <lineage>
        <taxon>Bacteria</taxon>
        <taxon>Pseudomonadati</taxon>
        <taxon>Bacteroidota</taxon>
        <taxon>Bacteroidia</taxon>
        <taxon>Bacteroidales</taxon>
        <taxon>Rikenellaceae</taxon>
        <taxon>Alistipes</taxon>
    </lineage>
</organism>
<dbReference type="Proteomes" id="UP000319374">
    <property type="component" value="Chromosome"/>
</dbReference>
<keyword evidence="6" id="KW-1185">Reference proteome</keyword>
<dbReference type="PANTHER" id="PTHR33175:SF3">
    <property type="entry name" value="DNA-BINDING PROTEIN HU-BETA"/>
    <property type="match status" value="1"/>
</dbReference>
<evidence type="ECO:0000313" key="6">
    <source>
        <dbReference type="Proteomes" id="UP000319374"/>
    </source>
</evidence>
<dbReference type="InterPro" id="IPR020816">
    <property type="entry name" value="Histone-like_DNA-bd_CS"/>
</dbReference>
<dbReference type="PROSITE" id="PS00045">
    <property type="entry name" value="HISTONE_LIKE"/>
    <property type="match status" value="1"/>
</dbReference>
<accession>A0A4Y1X2F5</accession>
<dbReference type="Pfam" id="PF00216">
    <property type="entry name" value="Bac_DNA_binding"/>
    <property type="match status" value="1"/>
</dbReference>
<dbReference type="OrthoDB" id="9799835at2"/>
<dbReference type="KEGG" id="ada:A5CPEGH6_15420"/>
<dbReference type="RefSeq" id="WP_141428782.1">
    <property type="nucleotide sequence ID" value="NZ_AP019736.1"/>
</dbReference>
<dbReference type="PRINTS" id="PR01727">
    <property type="entry name" value="DNABINDINGHU"/>
</dbReference>
<keyword evidence="2" id="KW-0226">DNA condensation</keyword>
<reference evidence="6" key="1">
    <citation type="submission" date="2019-06" db="EMBL/GenBank/DDBJ databases">
        <title>Alistipes onderdonkii subsp. vulgaris subsp. nov., Alistipes dispar sp. nov. and Alistipes communis sp. nov., isolated from human faeces, and creation of Alistipes onderdonkii subsp. onderdonkii subsp. nov.</title>
        <authorList>
            <person name="Sakamoto M."/>
            <person name="Ikeyama N."/>
            <person name="Ogata Y."/>
            <person name="Suda W."/>
            <person name="Iino T."/>
            <person name="Hattori M."/>
            <person name="Ohkuma M."/>
        </authorList>
    </citation>
    <scope>NUCLEOTIDE SEQUENCE [LARGE SCALE GENOMIC DNA]</scope>
    <source>
        <strain evidence="6">5CPEGH6</strain>
    </source>
</reference>
<protein>
    <submittedName>
        <fullName evidence="5">DNA-binding protein HU-beta</fullName>
    </submittedName>
</protein>
<dbReference type="SUPFAM" id="SSF47729">
    <property type="entry name" value="IHF-like DNA-binding proteins"/>
    <property type="match status" value="1"/>
</dbReference>
<sequence>MNKRELVKAVAAESGFTGVEAARAANAMLRVIAQSLQRGERVSVPGFGAFSVRDRKGRTGHNPATGKAIRIEAKRVVKFKPGKALQFDAAPSGASKSVRKGVRR</sequence>
<proteinExistence type="inferred from homology"/>
<dbReference type="InterPro" id="IPR010992">
    <property type="entry name" value="IHF-like_DNA-bd_dom_sf"/>
</dbReference>
<dbReference type="GeneID" id="98673518"/>
<evidence type="ECO:0000256" key="4">
    <source>
        <dbReference type="RuleBase" id="RU003939"/>
    </source>
</evidence>
<evidence type="ECO:0000256" key="1">
    <source>
        <dbReference type="ARBA" id="ARBA00010529"/>
    </source>
</evidence>
<dbReference type="AlphaFoldDB" id="A0A4Y1X2F5"/>
<dbReference type="CDD" id="cd13831">
    <property type="entry name" value="HU"/>
    <property type="match status" value="1"/>
</dbReference>
<dbReference type="Gene3D" id="4.10.520.10">
    <property type="entry name" value="IHF-like DNA-binding proteins"/>
    <property type="match status" value="1"/>
</dbReference>
<evidence type="ECO:0000313" key="5">
    <source>
        <dbReference type="EMBL" id="BBL06904.1"/>
    </source>
</evidence>
<dbReference type="GO" id="GO:0030261">
    <property type="term" value="P:chromosome condensation"/>
    <property type="evidence" value="ECO:0007669"/>
    <property type="project" value="UniProtKB-KW"/>
</dbReference>
<dbReference type="EMBL" id="AP019736">
    <property type="protein sequence ID" value="BBL06904.1"/>
    <property type="molecule type" value="Genomic_DNA"/>
</dbReference>
<dbReference type="GO" id="GO:0030527">
    <property type="term" value="F:structural constituent of chromatin"/>
    <property type="evidence" value="ECO:0007669"/>
    <property type="project" value="InterPro"/>
</dbReference>
<name>A0A4Y1X2F5_9BACT</name>